<feature type="region of interest" description="Disordered" evidence="1">
    <location>
        <begin position="35"/>
        <end position="68"/>
    </location>
</feature>
<feature type="region of interest" description="Disordered" evidence="1">
    <location>
        <begin position="126"/>
        <end position="146"/>
    </location>
</feature>
<dbReference type="KEGG" id="val:VDBG_09731"/>
<dbReference type="OrthoDB" id="5407653at2759"/>
<evidence type="ECO:0000256" key="1">
    <source>
        <dbReference type="SAM" id="MobiDB-lite"/>
    </source>
</evidence>
<keyword evidence="3" id="KW-1185">Reference proteome</keyword>
<dbReference type="AlphaFoldDB" id="C9SXV6"/>
<dbReference type="eggNOG" id="ENOG502S9CJ">
    <property type="taxonomic scope" value="Eukaryota"/>
</dbReference>
<evidence type="ECO:0000313" key="2">
    <source>
        <dbReference type="EMBL" id="EEY23621.1"/>
    </source>
</evidence>
<dbReference type="EMBL" id="DS985229">
    <property type="protein sequence ID" value="EEY23621.1"/>
    <property type="molecule type" value="Genomic_DNA"/>
</dbReference>
<feature type="compositionally biased region" description="Basic and acidic residues" evidence="1">
    <location>
        <begin position="126"/>
        <end position="135"/>
    </location>
</feature>
<organism evidence="3">
    <name type="scientific">Verticillium alfalfae (strain VaMs.102 / ATCC MYA-4576 / FGSC 10136)</name>
    <name type="common">Verticillium wilt of alfalfa</name>
    <name type="synonym">Verticillium albo-atrum</name>
    <dbReference type="NCBI Taxonomy" id="526221"/>
    <lineage>
        <taxon>Eukaryota</taxon>
        <taxon>Fungi</taxon>
        <taxon>Dikarya</taxon>
        <taxon>Ascomycota</taxon>
        <taxon>Pezizomycotina</taxon>
        <taxon>Sordariomycetes</taxon>
        <taxon>Hypocreomycetidae</taxon>
        <taxon>Glomerellales</taxon>
        <taxon>Plectosphaerellaceae</taxon>
        <taxon>Verticillium</taxon>
    </lineage>
</organism>
<proteinExistence type="predicted"/>
<dbReference type="HOGENOM" id="CLU_1284150_0_0_1"/>
<dbReference type="RefSeq" id="XP_003000011.1">
    <property type="nucleotide sequence ID" value="XM_002999965.1"/>
</dbReference>
<dbReference type="GeneID" id="9531916"/>
<accession>C9SXV6</accession>
<gene>
    <name evidence="2" type="ORF">VDBG_09731</name>
</gene>
<reference evidence="3" key="1">
    <citation type="journal article" date="2011" name="PLoS Pathog.">
        <title>Comparative genomics yields insights into niche adaptation of plant vascular wilt pathogens.</title>
        <authorList>
            <person name="Klosterman S.J."/>
            <person name="Subbarao K.V."/>
            <person name="Kang S."/>
            <person name="Veronese P."/>
            <person name="Gold S.E."/>
            <person name="Thomma B.P.H.J."/>
            <person name="Chen Z."/>
            <person name="Henrissat B."/>
            <person name="Lee Y.-H."/>
            <person name="Park J."/>
            <person name="Garcia-Pedrajas M.D."/>
            <person name="Barbara D.J."/>
            <person name="Anchieta A."/>
            <person name="de Jonge R."/>
            <person name="Santhanam P."/>
            <person name="Maruthachalam K."/>
            <person name="Atallah Z."/>
            <person name="Amyotte S.G."/>
            <person name="Paz Z."/>
            <person name="Inderbitzin P."/>
            <person name="Hayes R.J."/>
            <person name="Heiman D.I."/>
            <person name="Young S."/>
            <person name="Zeng Q."/>
            <person name="Engels R."/>
            <person name="Galagan J."/>
            <person name="Cuomo C.A."/>
            <person name="Dobinson K.F."/>
            <person name="Ma L.-J."/>
        </authorList>
    </citation>
    <scope>NUCLEOTIDE SEQUENCE [LARGE SCALE GENOMIC DNA]</scope>
    <source>
        <strain evidence="3">VaMs.102 / ATCC MYA-4576 / FGSC 10136</strain>
    </source>
</reference>
<protein>
    <submittedName>
        <fullName evidence="2">Predicted protein</fullName>
    </submittedName>
</protein>
<dbReference type="STRING" id="526221.C9SXV6"/>
<name>C9SXV6_VERA1</name>
<evidence type="ECO:0000313" key="3">
    <source>
        <dbReference type="Proteomes" id="UP000008698"/>
    </source>
</evidence>
<dbReference type="Proteomes" id="UP000008698">
    <property type="component" value="Unassembled WGS sequence"/>
</dbReference>
<sequence length="215" mass="23775">MSACQPSGFVSDALLHSLSRFCCTVSEASSLPRYAKIDPKDIPPPTPVALPHSQPQLQSPPSPPASSAQPLVHLIQTVYRPGQVAPSIFEALGVHVIPDTAVADLLPDPAYVPDFATWDALSADEARQRNDETKRPLNTGVQSPGCQTYQDRKRELSISNQDAYRVVRRLPPLKGQQQARLGNAYEFYRCLEAFTTFWDDTSKPTSSRSRRCYCC</sequence>